<dbReference type="InterPro" id="IPR050266">
    <property type="entry name" value="AB_hydrolase_sf"/>
</dbReference>
<dbReference type="Proteomes" id="UP001524587">
    <property type="component" value="Unassembled WGS sequence"/>
</dbReference>
<organism evidence="2 3">
    <name type="scientific">Endosaccharibacter trunci</name>
    <dbReference type="NCBI Taxonomy" id="2812733"/>
    <lineage>
        <taxon>Bacteria</taxon>
        <taxon>Pseudomonadati</taxon>
        <taxon>Pseudomonadota</taxon>
        <taxon>Alphaproteobacteria</taxon>
        <taxon>Acetobacterales</taxon>
        <taxon>Acetobacteraceae</taxon>
        <taxon>Endosaccharibacter</taxon>
    </lineage>
</organism>
<dbReference type="GO" id="GO:0016787">
    <property type="term" value="F:hydrolase activity"/>
    <property type="evidence" value="ECO:0007669"/>
    <property type="project" value="UniProtKB-KW"/>
</dbReference>
<accession>A0ABT1W7P3</accession>
<reference evidence="2 3" key="1">
    <citation type="submission" date="2022-06" db="EMBL/GenBank/DDBJ databases">
        <title>Endosaccharibacter gen. nov., sp. nov., endophytic bacteria isolated from sugarcane.</title>
        <authorList>
            <person name="Pitiwittayakul N."/>
            <person name="Yukphan P."/>
            <person name="Charoenyingcharoen P."/>
            <person name="Tanasupawat S."/>
        </authorList>
    </citation>
    <scope>NUCLEOTIDE SEQUENCE [LARGE SCALE GENOMIC DNA]</scope>
    <source>
        <strain evidence="2 3">KSS8</strain>
    </source>
</reference>
<dbReference type="RefSeq" id="WP_422864380.1">
    <property type="nucleotide sequence ID" value="NZ_JAMSKV010000008.1"/>
</dbReference>
<dbReference type="Gene3D" id="3.40.50.1820">
    <property type="entry name" value="alpha/beta hydrolase"/>
    <property type="match status" value="1"/>
</dbReference>
<sequence length="201" mass="21751">MINRRSDLTADFIEHRIAQGPGALFVRDYPCNGPAFALLHGFPDDGHIYDDLIPHLAFAGRRTVTIDFPGFGASDRPGGTHYGFPQQVRDVEAVIAALSIDRAVLVGHDAGGPAAMNFALRHPDTAHGVVPLNVFYGEAPGLPVPELIELFSHPRLSAVARHLLQSPEHFAWLLEFQRELLLADASPAGQERYSDSGVASA</sequence>
<evidence type="ECO:0000313" key="3">
    <source>
        <dbReference type="Proteomes" id="UP001524587"/>
    </source>
</evidence>
<comment type="caution">
    <text evidence="2">The sequence shown here is derived from an EMBL/GenBank/DDBJ whole genome shotgun (WGS) entry which is preliminary data.</text>
</comment>
<evidence type="ECO:0000259" key="1">
    <source>
        <dbReference type="Pfam" id="PF00561"/>
    </source>
</evidence>
<feature type="domain" description="AB hydrolase-1" evidence="1">
    <location>
        <begin position="34"/>
        <end position="134"/>
    </location>
</feature>
<protein>
    <submittedName>
        <fullName evidence="2">Alpha/beta hydrolase</fullName>
    </submittedName>
</protein>
<dbReference type="Pfam" id="PF00561">
    <property type="entry name" value="Abhydrolase_1"/>
    <property type="match status" value="1"/>
</dbReference>
<keyword evidence="3" id="KW-1185">Reference proteome</keyword>
<proteinExistence type="predicted"/>
<dbReference type="PANTHER" id="PTHR43798:SF33">
    <property type="entry name" value="HYDROLASE, PUTATIVE (AFU_ORTHOLOGUE AFUA_2G14860)-RELATED"/>
    <property type="match status" value="1"/>
</dbReference>
<dbReference type="PRINTS" id="PR00412">
    <property type="entry name" value="EPOXHYDRLASE"/>
</dbReference>
<keyword evidence="2" id="KW-0378">Hydrolase</keyword>
<dbReference type="EMBL" id="JAMSKV010000008">
    <property type="protein sequence ID" value="MCQ8278901.1"/>
    <property type="molecule type" value="Genomic_DNA"/>
</dbReference>
<gene>
    <name evidence="2" type="ORF">NFI95_10620</name>
</gene>
<evidence type="ECO:0000313" key="2">
    <source>
        <dbReference type="EMBL" id="MCQ8278901.1"/>
    </source>
</evidence>
<dbReference type="PANTHER" id="PTHR43798">
    <property type="entry name" value="MONOACYLGLYCEROL LIPASE"/>
    <property type="match status" value="1"/>
</dbReference>
<dbReference type="SUPFAM" id="SSF53474">
    <property type="entry name" value="alpha/beta-Hydrolases"/>
    <property type="match status" value="1"/>
</dbReference>
<dbReference type="PRINTS" id="PR00111">
    <property type="entry name" value="ABHYDROLASE"/>
</dbReference>
<dbReference type="InterPro" id="IPR000073">
    <property type="entry name" value="AB_hydrolase_1"/>
</dbReference>
<dbReference type="InterPro" id="IPR000639">
    <property type="entry name" value="Epox_hydrolase-like"/>
</dbReference>
<dbReference type="InterPro" id="IPR029058">
    <property type="entry name" value="AB_hydrolase_fold"/>
</dbReference>
<name>A0ABT1W7P3_9PROT</name>